<dbReference type="GO" id="GO:0008441">
    <property type="term" value="F:3'(2'),5'-bisphosphate nucleotidase activity"/>
    <property type="evidence" value="ECO:0007669"/>
    <property type="project" value="UniProtKB-EC"/>
</dbReference>
<dbReference type="GO" id="GO:0046872">
    <property type="term" value="F:metal ion binding"/>
    <property type="evidence" value="ECO:0007669"/>
    <property type="project" value="UniProtKB-KW"/>
</dbReference>
<evidence type="ECO:0000313" key="8">
    <source>
        <dbReference type="EMBL" id="EGE03700.1"/>
    </source>
</evidence>
<dbReference type="InterPro" id="IPR051090">
    <property type="entry name" value="Inositol_monoP_superfamily"/>
</dbReference>
<evidence type="ECO:0000256" key="3">
    <source>
        <dbReference type="ARBA" id="ARBA00012633"/>
    </source>
</evidence>
<dbReference type="GO" id="GO:0042538">
    <property type="term" value="P:hyperosmotic salinity response"/>
    <property type="evidence" value="ECO:0007669"/>
    <property type="project" value="EnsemblFungi"/>
</dbReference>
<proteinExistence type="inferred from homology"/>
<dbReference type="Gene3D" id="3.40.190.80">
    <property type="match status" value="1"/>
</dbReference>
<keyword evidence="9" id="KW-1185">Reference proteome</keyword>
<dbReference type="EMBL" id="DS995729">
    <property type="protein sequence ID" value="EGE03700.1"/>
    <property type="molecule type" value="Genomic_DNA"/>
</dbReference>
<evidence type="ECO:0000256" key="2">
    <source>
        <dbReference type="ARBA" id="ARBA00009759"/>
    </source>
</evidence>
<evidence type="ECO:0000256" key="7">
    <source>
        <dbReference type="PIRSR" id="PIRSR600760-2"/>
    </source>
</evidence>
<sequence>MSSTPSYRQELRVAELAVQRASLLTQKVSQLKAKGTLSKDDTSPVTIGDFGAQALIIQAIKKNFPDDEVVAEEEASSLRENKALSNQIWELVKETRLNDTESDWLVGGQMASEEVFLDTLDSGRVLVYAVCLGLIVDGDLKVGAIGCPNLPVSDAALTPTVSQSGSEGIETGVLFGTIKGAGSTSRKLGDGALLPSKPISMRPVPNIADACFCESVESGHSAQGDNAEVARLLGITNQSIRLDSQAKYCSIARGAGDIYLRLPTRPDYQEKIWDHAAGDLLVREAGGQVTDIHGKRLDFSIGRTLKENKGVVAAPATIHAQVIEAVTAMYAAKAAKA</sequence>
<dbReference type="AlphaFoldDB" id="F2PP82"/>
<dbReference type="EC" id="3.1.3.7" evidence="3"/>
<dbReference type="GO" id="GO:0009086">
    <property type="term" value="P:methionine biosynthetic process"/>
    <property type="evidence" value="ECO:0007669"/>
    <property type="project" value="EnsemblFungi"/>
</dbReference>
<evidence type="ECO:0000256" key="5">
    <source>
        <dbReference type="ARBA" id="ARBA00022801"/>
    </source>
</evidence>
<protein>
    <recommendedName>
        <fullName evidence="3">3'(2'),5'-bisphosphate nucleotidase</fullName>
        <ecNumber evidence="3">3.1.3.7</ecNumber>
    </recommendedName>
</protein>
<dbReference type="VEuPathDB" id="FungiDB:TEQG_02732"/>
<feature type="binding site" evidence="7">
    <location>
        <position position="118"/>
    </location>
    <ligand>
        <name>Mg(2+)</name>
        <dbReference type="ChEBI" id="CHEBI:18420"/>
        <label>1</label>
        <note>catalytic</note>
    </ligand>
</feature>
<dbReference type="SUPFAM" id="SSF56655">
    <property type="entry name" value="Carbohydrate phosphatase"/>
    <property type="match status" value="1"/>
</dbReference>
<feature type="binding site" evidence="7">
    <location>
        <position position="120"/>
    </location>
    <ligand>
        <name>Mg(2+)</name>
        <dbReference type="ChEBI" id="CHEBI:18420"/>
        <label>1</label>
        <note>catalytic</note>
    </ligand>
</feature>
<dbReference type="InterPro" id="IPR000760">
    <property type="entry name" value="Inositol_monophosphatase-like"/>
</dbReference>
<name>F2PP82_TRIEC</name>
<dbReference type="OrthoDB" id="411145at2759"/>
<dbReference type="GO" id="GO:0016078">
    <property type="term" value="P:tRNA decay"/>
    <property type="evidence" value="ECO:0007669"/>
    <property type="project" value="EnsemblFungi"/>
</dbReference>
<dbReference type="PROSITE" id="PS00630">
    <property type="entry name" value="IMP_2"/>
    <property type="match status" value="1"/>
</dbReference>
<dbReference type="Proteomes" id="UP000009169">
    <property type="component" value="Unassembled WGS sequence"/>
</dbReference>
<dbReference type="GO" id="GO:0052829">
    <property type="term" value="F:inositol-1,3,4-trisphosphate 1-phosphatase activity"/>
    <property type="evidence" value="ECO:0007669"/>
    <property type="project" value="EnsemblFungi"/>
</dbReference>
<evidence type="ECO:0000256" key="1">
    <source>
        <dbReference type="ARBA" id="ARBA00001946"/>
    </source>
</evidence>
<keyword evidence="6 7" id="KW-0460">Magnesium</keyword>
<evidence type="ECO:0000313" key="9">
    <source>
        <dbReference type="Proteomes" id="UP000009169"/>
    </source>
</evidence>
<comment type="similarity">
    <text evidence="2">Belongs to the inositol monophosphatase superfamily.</text>
</comment>
<dbReference type="GO" id="GO:0046854">
    <property type="term" value="P:phosphatidylinositol phosphate biosynthetic process"/>
    <property type="evidence" value="ECO:0007669"/>
    <property type="project" value="InterPro"/>
</dbReference>
<comment type="cofactor">
    <cofactor evidence="1 7">
        <name>Mg(2+)</name>
        <dbReference type="ChEBI" id="CHEBI:18420"/>
    </cofactor>
</comment>
<dbReference type="eggNOG" id="KOG1528">
    <property type="taxonomic scope" value="Eukaryota"/>
</dbReference>
<evidence type="ECO:0000256" key="6">
    <source>
        <dbReference type="ARBA" id="ARBA00022842"/>
    </source>
</evidence>
<keyword evidence="5" id="KW-0378">Hydrolase</keyword>
<dbReference type="PRINTS" id="PR00377">
    <property type="entry name" value="IMPHPHTASES"/>
</dbReference>
<dbReference type="Gene3D" id="3.30.540.10">
    <property type="entry name" value="Fructose-1,6-Bisphosphatase, subunit A, domain 1"/>
    <property type="match status" value="2"/>
</dbReference>
<gene>
    <name evidence="8" type="ORF">TEQG_02732</name>
</gene>
<reference evidence="9" key="1">
    <citation type="journal article" date="2012" name="MBio">
        <title>Comparative genome analysis of Trichophyton rubrum and related dermatophytes reveals candidate genes involved in infection.</title>
        <authorList>
            <person name="Martinez D.A."/>
            <person name="Oliver B.G."/>
            <person name="Graeser Y."/>
            <person name="Goldberg J.M."/>
            <person name="Li W."/>
            <person name="Martinez-Rossi N.M."/>
            <person name="Monod M."/>
            <person name="Shelest E."/>
            <person name="Barton R.C."/>
            <person name="Birch E."/>
            <person name="Brakhage A.A."/>
            <person name="Chen Z."/>
            <person name="Gurr S.J."/>
            <person name="Heiman D."/>
            <person name="Heitman J."/>
            <person name="Kosti I."/>
            <person name="Rossi A."/>
            <person name="Saif S."/>
            <person name="Samalova M."/>
            <person name="Saunders C.W."/>
            <person name="Shea T."/>
            <person name="Summerbell R.C."/>
            <person name="Xu J."/>
            <person name="Young S."/>
            <person name="Zeng Q."/>
            <person name="Birren B.W."/>
            <person name="Cuomo C.A."/>
            <person name="White T.C."/>
        </authorList>
    </citation>
    <scope>NUCLEOTIDE SEQUENCE [LARGE SCALE GENOMIC DNA]</scope>
    <source>
        <strain evidence="9">ATCC MYA-4606 / CBS 127.97</strain>
    </source>
</reference>
<feature type="binding site" evidence="7">
    <location>
        <position position="121"/>
    </location>
    <ligand>
        <name>Mg(2+)</name>
        <dbReference type="ChEBI" id="CHEBI:18420"/>
        <label>1</label>
        <note>catalytic</note>
    </ligand>
</feature>
<dbReference type="GO" id="GO:0000103">
    <property type="term" value="P:sulfate assimilation"/>
    <property type="evidence" value="ECO:0007669"/>
    <property type="project" value="EnsemblFungi"/>
</dbReference>
<keyword evidence="4 7" id="KW-0479">Metal-binding</keyword>
<dbReference type="GO" id="GO:0004441">
    <property type="term" value="F:inositol-1,4-bisphosphate 1-phosphatase activity"/>
    <property type="evidence" value="ECO:0007669"/>
    <property type="project" value="EnsemblFungi"/>
</dbReference>
<feature type="binding site" evidence="7">
    <location>
        <position position="274"/>
    </location>
    <ligand>
        <name>Mg(2+)</name>
        <dbReference type="ChEBI" id="CHEBI:18420"/>
        <label>1</label>
        <note>catalytic</note>
    </ligand>
</feature>
<feature type="binding site" evidence="7">
    <location>
        <position position="72"/>
    </location>
    <ligand>
        <name>Mg(2+)</name>
        <dbReference type="ChEBI" id="CHEBI:18420"/>
        <label>1</label>
        <note>catalytic</note>
    </ligand>
</feature>
<dbReference type="Pfam" id="PF00459">
    <property type="entry name" value="Inositol_P"/>
    <property type="match status" value="1"/>
</dbReference>
<accession>F2PP82</accession>
<dbReference type="PANTHER" id="PTHR43200:SF6">
    <property type="entry name" value="3'(2'),5'-BISPHOSPHATE NUCLEOTIDASE"/>
    <property type="match status" value="1"/>
</dbReference>
<dbReference type="InterPro" id="IPR020550">
    <property type="entry name" value="Inositol_monophosphatase_CS"/>
</dbReference>
<dbReference type="CDD" id="cd01517">
    <property type="entry name" value="PAP_phosphatase"/>
    <property type="match status" value="1"/>
</dbReference>
<dbReference type="PANTHER" id="PTHR43200">
    <property type="entry name" value="PHOSPHATASE"/>
    <property type="match status" value="1"/>
</dbReference>
<dbReference type="HOGENOM" id="CLU_033446_1_1_1"/>
<dbReference type="FunFam" id="3.40.190.80:FF:000003">
    <property type="entry name" value="PAP-specific phosphatase HAL2-like"/>
    <property type="match status" value="1"/>
</dbReference>
<evidence type="ECO:0000256" key="4">
    <source>
        <dbReference type="ARBA" id="ARBA00022723"/>
    </source>
</evidence>
<organism evidence="8 9">
    <name type="scientific">Trichophyton equinum (strain ATCC MYA-4606 / CBS 127.97)</name>
    <name type="common">Horse ringworm fungus</name>
    <dbReference type="NCBI Taxonomy" id="559882"/>
    <lineage>
        <taxon>Eukaryota</taxon>
        <taxon>Fungi</taxon>
        <taxon>Dikarya</taxon>
        <taxon>Ascomycota</taxon>
        <taxon>Pezizomycotina</taxon>
        <taxon>Eurotiomycetes</taxon>
        <taxon>Eurotiomycetidae</taxon>
        <taxon>Onygenales</taxon>
        <taxon>Arthrodermataceae</taxon>
        <taxon>Trichophyton</taxon>
    </lineage>
</organism>